<dbReference type="PROSITE" id="PS50893">
    <property type="entry name" value="ABC_TRANSPORTER_2"/>
    <property type="match status" value="2"/>
</dbReference>
<proteinExistence type="inferred from homology"/>
<feature type="region of interest" description="Disordered" evidence="10">
    <location>
        <begin position="47"/>
        <end position="68"/>
    </location>
</feature>
<keyword evidence="4 11" id="KW-0812">Transmembrane</keyword>
<dbReference type="GO" id="GO:0016020">
    <property type="term" value="C:membrane"/>
    <property type="evidence" value="ECO:0007669"/>
    <property type="project" value="UniProtKB-SubCell"/>
</dbReference>
<evidence type="ECO:0000256" key="3">
    <source>
        <dbReference type="ARBA" id="ARBA00022448"/>
    </source>
</evidence>
<protein>
    <submittedName>
        <fullName evidence="14">ANK_REP_REGION domain-containing protein</fullName>
    </submittedName>
</protein>
<evidence type="ECO:0000313" key="13">
    <source>
        <dbReference type="Proteomes" id="UP000095280"/>
    </source>
</evidence>
<keyword evidence="8 11" id="KW-1133">Transmembrane helix</keyword>
<evidence type="ECO:0000256" key="11">
    <source>
        <dbReference type="SAM" id="Phobius"/>
    </source>
</evidence>
<feature type="compositionally biased region" description="Low complexity" evidence="10">
    <location>
        <begin position="126"/>
        <end position="135"/>
    </location>
</feature>
<reference evidence="14" key="1">
    <citation type="submission" date="2016-11" db="UniProtKB">
        <authorList>
            <consortium name="WormBaseParasite"/>
        </authorList>
    </citation>
    <scope>IDENTIFICATION</scope>
</reference>
<feature type="compositionally biased region" description="Basic and acidic residues" evidence="10">
    <location>
        <begin position="321"/>
        <end position="331"/>
    </location>
</feature>
<dbReference type="FunFam" id="3.40.50.300:FF:000335">
    <property type="entry name" value="ATP binding cassette subfamily A member 5"/>
    <property type="match status" value="1"/>
</dbReference>
<evidence type="ECO:0000256" key="2">
    <source>
        <dbReference type="ARBA" id="ARBA00008869"/>
    </source>
</evidence>
<comment type="similarity">
    <text evidence="2">Belongs to the ABC transporter superfamily. ABCA family.</text>
</comment>
<feature type="transmembrane region" description="Helical" evidence="11">
    <location>
        <begin position="1199"/>
        <end position="1220"/>
    </location>
</feature>
<evidence type="ECO:0000256" key="9">
    <source>
        <dbReference type="ARBA" id="ARBA00023136"/>
    </source>
</evidence>
<evidence type="ECO:0000256" key="6">
    <source>
        <dbReference type="ARBA" id="ARBA00022741"/>
    </source>
</evidence>
<dbReference type="PANTHER" id="PTHR19229:SF36">
    <property type="entry name" value="ATP-BINDING CASSETTE SUB-FAMILY A MEMBER 2"/>
    <property type="match status" value="1"/>
</dbReference>
<evidence type="ECO:0000256" key="10">
    <source>
        <dbReference type="SAM" id="MobiDB-lite"/>
    </source>
</evidence>
<feature type="compositionally biased region" description="Polar residues" evidence="10">
    <location>
        <begin position="622"/>
        <end position="641"/>
    </location>
</feature>
<dbReference type="CDD" id="cd03263">
    <property type="entry name" value="ABC_subfamily_A"/>
    <property type="match status" value="2"/>
</dbReference>
<dbReference type="SMART" id="SM00382">
    <property type="entry name" value="AAA"/>
    <property type="match status" value="2"/>
</dbReference>
<evidence type="ECO:0000259" key="12">
    <source>
        <dbReference type="PROSITE" id="PS50893"/>
    </source>
</evidence>
<evidence type="ECO:0000256" key="1">
    <source>
        <dbReference type="ARBA" id="ARBA00004141"/>
    </source>
</evidence>
<feature type="region of interest" description="Disordered" evidence="10">
    <location>
        <begin position="309"/>
        <end position="331"/>
    </location>
</feature>
<dbReference type="Proteomes" id="UP000095280">
    <property type="component" value="Unplaced"/>
</dbReference>
<dbReference type="InterPro" id="IPR003439">
    <property type="entry name" value="ABC_transporter-like_ATP-bd"/>
</dbReference>
<feature type="region of interest" description="Disordered" evidence="10">
    <location>
        <begin position="126"/>
        <end position="145"/>
    </location>
</feature>
<feature type="transmembrane region" description="Helical" evidence="11">
    <location>
        <begin position="1275"/>
        <end position="1299"/>
    </location>
</feature>
<feature type="transmembrane region" description="Helical" evidence="11">
    <location>
        <begin position="1306"/>
        <end position="1324"/>
    </location>
</feature>
<feature type="region of interest" description="Disordered" evidence="10">
    <location>
        <begin position="622"/>
        <end position="643"/>
    </location>
</feature>
<dbReference type="GO" id="GO:0016887">
    <property type="term" value="F:ATP hydrolysis activity"/>
    <property type="evidence" value="ECO:0007669"/>
    <property type="project" value="InterPro"/>
</dbReference>
<dbReference type="GO" id="GO:0005524">
    <property type="term" value="F:ATP binding"/>
    <property type="evidence" value="ECO:0007669"/>
    <property type="project" value="UniProtKB-KW"/>
</dbReference>
<keyword evidence="13" id="KW-1185">Reference proteome</keyword>
<feature type="region of interest" description="Disordered" evidence="10">
    <location>
        <begin position="799"/>
        <end position="822"/>
    </location>
</feature>
<dbReference type="InterPro" id="IPR003593">
    <property type="entry name" value="AAA+_ATPase"/>
</dbReference>
<feature type="domain" description="ABC transporter" evidence="12">
    <location>
        <begin position="1454"/>
        <end position="1693"/>
    </location>
</feature>
<evidence type="ECO:0000256" key="5">
    <source>
        <dbReference type="ARBA" id="ARBA00022737"/>
    </source>
</evidence>
<dbReference type="PROSITE" id="PS00211">
    <property type="entry name" value="ABC_TRANSPORTER_1"/>
    <property type="match status" value="1"/>
</dbReference>
<keyword evidence="9 11" id="KW-0472">Membrane</keyword>
<feature type="transmembrane region" description="Helical" evidence="11">
    <location>
        <begin position="1952"/>
        <end position="1971"/>
    </location>
</feature>
<evidence type="ECO:0000256" key="8">
    <source>
        <dbReference type="ARBA" id="ARBA00022989"/>
    </source>
</evidence>
<dbReference type="InterPro" id="IPR026082">
    <property type="entry name" value="ABCA"/>
</dbReference>
<dbReference type="GO" id="GO:0140359">
    <property type="term" value="F:ABC-type transporter activity"/>
    <property type="evidence" value="ECO:0007669"/>
    <property type="project" value="InterPro"/>
</dbReference>
<evidence type="ECO:0000256" key="7">
    <source>
        <dbReference type="ARBA" id="ARBA00022840"/>
    </source>
</evidence>
<feature type="transmembrane region" description="Helical" evidence="11">
    <location>
        <begin position="1917"/>
        <end position="1940"/>
    </location>
</feature>
<accession>A0A1I8HL18</accession>
<dbReference type="SUPFAM" id="SSF52540">
    <property type="entry name" value="P-loop containing nucleoside triphosphate hydrolases"/>
    <property type="match status" value="2"/>
</dbReference>
<feature type="domain" description="ABC transporter" evidence="12">
    <location>
        <begin position="2101"/>
        <end position="2335"/>
    </location>
</feature>
<feature type="transmembrane region" description="Helical" evidence="11">
    <location>
        <begin position="1241"/>
        <end position="1263"/>
    </location>
</feature>
<dbReference type="Gene3D" id="3.40.50.300">
    <property type="entry name" value="P-loop containing nucleotide triphosphate hydrolases"/>
    <property type="match status" value="2"/>
</dbReference>
<name>A0A1I8HL18_9PLAT</name>
<keyword evidence="5" id="KW-0677">Repeat</keyword>
<dbReference type="AntiFam" id="ANF00095">
    <property type="entry name" value="Shadow ORF (opposite ABC transporters)"/>
</dbReference>
<dbReference type="GO" id="GO:0005319">
    <property type="term" value="F:lipid transporter activity"/>
    <property type="evidence" value="ECO:0007669"/>
    <property type="project" value="TreeGrafter"/>
</dbReference>
<comment type="subcellular location">
    <subcellularLocation>
        <location evidence="1">Membrane</location>
        <topology evidence="1">Multi-pass membrane protein</topology>
    </subcellularLocation>
</comment>
<sequence>TGDAVLARDFGANGGRWKPARVVSAAGPTSYLCGFDGDDRVVRPNLAAPGDPEIDGSLRRSSRVRRPPERLSYGLRTDDLGSENCMTRPMPRSSCVCAPLNCSDTTFLMISFFCLTTGSVSGASSSSSALATLDSEPGPQRTPQRRASIAEYAVSTSCCSSKLGAQLASADVAEHEALVLGIYAGRGLVDDDERRVAQQSDGEAETPLVAARQLAGLLVAVLRQAEALHQPDRLLLRLDRVQTADVRVKADVLGHGDAVEQRVVLRAVADGADCGSLPTRQPGTILHADLAGALRRGLLADNHRHRGGLAGSVRAQQTKDLAGHRSEGDASHSVDSVRINLLQLSNLQHVLGAPGSRQHPLCFFLCAVFHVAIELFRLGLGSAVAHGLFDCGAFFHGKNDAQQDNDVHRHRYERVEDAGIRPQTVNHARQLRAVYDLIAFVFSVTKSIDRAEPTAIATSRAAGTRILPTRLNGSRTCRFMFTMNKATNWTRAEVFALLEFISHGFEASVLTGVSTDEFNAGTSSCSSVSSRLLTWTCFSLASSDSAPDLDFSDTFSVKLQPNARFRNIEDPAHTILPPHRKILRSARMSASSMNCVHRMMERALFSSCSSCHSCRLDTGSSPLVGSSRNTTSQDSTSSLSPRPSLCSIPRALSSWLVSLAALLTRVTRMHSITVSESQRTSNCGQVLIRPLSDRRSSGFVTRQPPMWAVPSSGSSSPVRILDERRLASAVVSDESRDLASDNGLQPHHGFDVQFGLFCWALARSGVAAVLVAFRAPEVGHERVVRSPMLITMVIMDTSARGGSSSSSSSMKAARLRQNSAKKMKTRAMAEAGKTPKHSSAFDAVKTPAKKGTRAHFHDADRGCCFSREAGAVNQNFGLRCCKVGGAVEDTLIAAVFSCFRFDVAKERHYIKTGGYQCYGYKNCSKARCLELQQQQKQHLKLFKPDFRVQSNQIDDKQHESKRSATTGSYFWICKQLLLLLLKLKSWRFAFLIIPIPLLMSNQHVLPFLTPHATSNAGADALNDRFLSYGAADFATSKAKVLAGRSDFSAETTAAASIVQMSGGSSTNWIEDCGSESECREQFIHRSDESVIALIRYSKTPETKRSVLECFKDEEQYKLASFRCAFLYSIMVQSMAKRFSPAHFINLRLFLQRHTKSSNSSAADKLPSTAKLNADLPQSTCAGWVKDGSLESLFQLGTGFTAGLSAIGMMFYLLSSTISCIRILKTGGFLQQLFRNGLSVSAYWLVIWLVTLTECLVFAGIYTASHTVQCPGVFSAAGMASIFGFFLLYCLYLAAFALLLELLLPSFILVVSSTMAVSIVCIAAFSNRKFLESTGTVMLHLFPILFSAEFISGKFSLDEERLWTGKRHSKVNPSRLSQILVANLIGFFVLMLLKFYLDFLVRTGNGFCLSLSYPVRASFWRPQVATSAAIEDTKSNDAKKSEPNIEPVIGLSSIVEAKEVSKTYSSGCCSGRMKWLVLKQLSCTIYRGQITALIGHNGAGKSTLIRILTGEELPDEGTAHIGGCLVTNSLLRLSLRGRISTCPQFDALCDSLTVMECIRVTLVSRAASDTSQLERARGMLQRLGLGDKEDVLSCDLSGGQKRKVSTILALLGDPDVVFLDEPTSGLDPVSRRQLWQLLQEEKSARSIILCTQFMDEADILADRKIFLCGGKIVCAGSSMFLKRAFGCSFTLNVSLKSKSGAESLLAKLKQVRLKSREETELQLEVPALNSSVLTEAVQVLETSSEVETFGLSQASLDDVFMKLGGMDSEEIIKAFQSDTLTRSLPSERAVLSVEKSLAKEDSDLQGQGTSRQTKHSAIKQFVAFFQVNFKRVLRELATACVFDLNQTDIAGGSDICRALALGGDAQKKKPIVLVKPESQSLNDFMAQSSTTEALRAGMKRNNCAAFGLLMLSAAHRSAYLILGGFLPALIFGITSNLLTIYTIALISKRKSMVVTVCCNAVFISLVMVSYAVRNVTALRVMISILPPLTPLRLMCCCVEYVVYKAQYYKKKDASALPGLVRNIWKYSDVFYSTLALPLHIILLCCAICMLENQTVTIENIRNFFCKKSLTKRPVKADSDIEEGAKKEAERVLAAPRGSKNVLEVRQLQKIYPNGVHAVRGVTFGAMAGEIFGLLGANGAGKSTSMSVIVGEEVATEGACEVHVQDGAWLSGREGATVGAIGYCPQHNPLFNCITVAEHIRFYADIRGLDSIEAERQTIRLMQSLGLSQHSDKQAGQLSGGNKRRLCLAIALLGDPALIVIDEASTGVDPENKRFIWGAIRRMVHKQRSVMVTTHSMEEVEALCSRVGIMNKGRMISVGTVQQLRSRHGDAYTLELLLAPETESVVRQKKLVIKKAVSEQFKGAQTQEDLGLGLVMQFSVPKSAVRSLSGALKWLAANQGRLGVSYWALYQMSLDQVFVKLVTMFSRSARKHPEKA</sequence>
<dbReference type="WBParaSite" id="maker-uti_cns_0006793-snap-gene-0.2-mRNA-1">
    <property type="protein sequence ID" value="maker-uti_cns_0006793-snap-gene-0.2-mRNA-1"/>
    <property type="gene ID" value="maker-uti_cns_0006793-snap-gene-0.2"/>
</dbReference>
<keyword evidence="3" id="KW-0813">Transport</keyword>
<keyword evidence="7" id="KW-0067">ATP-binding</keyword>
<evidence type="ECO:0000256" key="4">
    <source>
        <dbReference type="ARBA" id="ARBA00022692"/>
    </source>
</evidence>
<feature type="transmembrane region" description="Helical" evidence="11">
    <location>
        <begin position="1377"/>
        <end position="1396"/>
    </location>
</feature>
<dbReference type="InterPro" id="IPR017871">
    <property type="entry name" value="ABC_transporter-like_CS"/>
</dbReference>
<feature type="transmembrane region" description="Helical" evidence="11">
    <location>
        <begin position="1336"/>
        <end position="1356"/>
    </location>
</feature>
<dbReference type="InterPro" id="IPR027417">
    <property type="entry name" value="P-loop_NTPase"/>
</dbReference>
<dbReference type="Pfam" id="PF00005">
    <property type="entry name" value="ABC_tran"/>
    <property type="match status" value="2"/>
</dbReference>
<evidence type="ECO:0000313" key="14">
    <source>
        <dbReference type="WBParaSite" id="maker-uti_cns_0006793-snap-gene-0.2-mRNA-1"/>
    </source>
</evidence>
<keyword evidence="6" id="KW-0547">Nucleotide-binding</keyword>
<dbReference type="PANTHER" id="PTHR19229">
    <property type="entry name" value="ATP-BINDING CASSETTE TRANSPORTER SUBFAMILY A ABCA"/>
    <property type="match status" value="1"/>
</dbReference>
<organism evidence="13 14">
    <name type="scientific">Macrostomum lignano</name>
    <dbReference type="NCBI Taxonomy" id="282301"/>
    <lineage>
        <taxon>Eukaryota</taxon>
        <taxon>Metazoa</taxon>
        <taxon>Spiralia</taxon>
        <taxon>Lophotrochozoa</taxon>
        <taxon>Platyhelminthes</taxon>
        <taxon>Rhabditophora</taxon>
        <taxon>Macrostomorpha</taxon>
        <taxon>Macrostomida</taxon>
        <taxon>Macrostomidae</taxon>
        <taxon>Macrostomum</taxon>
    </lineage>
</organism>